<feature type="compositionally biased region" description="Basic and acidic residues" evidence="1">
    <location>
        <begin position="1"/>
        <end position="22"/>
    </location>
</feature>
<protein>
    <submittedName>
        <fullName evidence="2">Uncharacterized protein</fullName>
    </submittedName>
</protein>
<keyword evidence="3" id="KW-1185">Reference proteome</keyword>
<feature type="compositionally biased region" description="Low complexity" evidence="1">
    <location>
        <begin position="103"/>
        <end position="113"/>
    </location>
</feature>
<dbReference type="EMBL" id="JASWJB010000346">
    <property type="protein sequence ID" value="KAK2591310.1"/>
    <property type="molecule type" value="Genomic_DNA"/>
</dbReference>
<feature type="region of interest" description="Disordered" evidence="1">
    <location>
        <begin position="1"/>
        <end position="29"/>
    </location>
</feature>
<name>A0AAJ0CE81_9HYPO</name>
<reference evidence="2" key="1">
    <citation type="submission" date="2023-06" db="EMBL/GenBank/DDBJ databases">
        <title>Conoideocrella luteorostrata (Hypocreales: Clavicipitaceae), a potential biocontrol fungus for elongate hemlock scale in United States Christmas tree production areas.</title>
        <authorList>
            <person name="Barrett H."/>
            <person name="Lovett B."/>
            <person name="Macias A.M."/>
            <person name="Stajich J.E."/>
            <person name="Kasson M.T."/>
        </authorList>
    </citation>
    <scope>NUCLEOTIDE SEQUENCE</scope>
    <source>
        <strain evidence="2">ARSEF 14590</strain>
    </source>
</reference>
<sequence length="399" mass="43600">MFGTFKYKDNLDTQEHSSRPDHPSSTNNEEYARTACDLCRARKASRVPSLVCCVNAVQCNQIDRHGLTLIPSEAKMHSGVGPGKKRLRKVSSPSFNAALSQKLPRSSSLSPSLRHGHDHQSRSTSRRRGNEVDHLAGASLEKDDFLTGDGFILCPAKHMSAVAQPPLADDSAVPLSLAGKQISALDTDILEPFASAKARSEHVSAMNLGRPDISDMIDGTLMFDPSSAPWPASCCDCLSSMLQTLEELGSQTSENTTFSSTDTLFLCLEQGIERCTTMLSCATCDTYASNPMLVVIITNQLATVLAELVHRFIQCQSRESTPTVFQFGTYRVKQTAMRTRLLESMIMLHAKDLSQLIARLGDSMAGKSGRLLDDAENKVQGLQQTLSTWIITQNADRTT</sequence>
<comment type="caution">
    <text evidence="2">The sequence shown here is derived from an EMBL/GenBank/DDBJ whole genome shotgun (WGS) entry which is preliminary data.</text>
</comment>
<organism evidence="2 3">
    <name type="scientific">Conoideocrella luteorostrata</name>
    <dbReference type="NCBI Taxonomy" id="1105319"/>
    <lineage>
        <taxon>Eukaryota</taxon>
        <taxon>Fungi</taxon>
        <taxon>Dikarya</taxon>
        <taxon>Ascomycota</taxon>
        <taxon>Pezizomycotina</taxon>
        <taxon>Sordariomycetes</taxon>
        <taxon>Hypocreomycetidae</taxon>
        <taxon>Hypocreales</taxon>
        <taxon>Clavicipitaceae</taxon>
        <taxon>Conoideocrella</taxon>
    </lineage>
</organism>
<feature type="region of interest" description="Disordered" evidence="1">
    <location>
        <begin position="74"/>
        <end position="131"/>
    </location>
</feature>
<evidence type="ECO:0000256" key="1">
    <source>
        <dbReference type="SAM" id="MobiDB-lite"/>
    </source>
</evidence>
<dbReference type="Proteomes" id="UP001251528">
    <property type="component" value="Unassembled WGS sequence"/>
</dbReference>
<evidence type="ECO:0000313" key="3">
    <source>
        <dbReference type="Proteomes" id="UP001251528"/>
    </source>
</evidence>
<dbReference type="AlphaFoldDB" id="A0AAJ0CE81"/>
<gene>
    <name evidence="2" type="ORF">QQS21_010994</name>
</gene>
<evidence type="ECO:0000313" key="2">
    <source>
        <dbReference type="EMBL" id="KAK2591310.1"/>
    </source>
</evidence>
<proteinExistence type="predicted"/>
<accession>A0AAJ0CE81</accession>